<sequence>MSDAADQPRPTLRTALAQGRGGGFRTAAPAADVLRLAADAGWRTARLDTSGIEDKAALMDRVARDLDLPAWFGRNWDALADALRDLDATPGTLLAWTGSEDLEESLRETLREVLLERAEEPAPSPAVLVVRASG</sequence>
<dbReference type="AlphaFoldDB" id="A0A542XDY7"/>
<dbReference type="Proteomes" id="UP000318336">
    <property type="component" value="Unassembled WGS sequence"/>
</dbReference>
<comment type="caution">
    <text evidence="4">The sequence shown here is derived from an EMBL/GenBank/DDBJ whole genome shotgun (WGS) entry which is preliminary data.</text>
</comment>
<dbReference type="OrthoDB" id="8859549at2"/>
<comment type="similarity">
    <text evidence="1">Belongs to the barstar family.</text>
</comment>
<gene>
    <name evidence="4" type="ORF">FB554_2203</name>
</gene>
<dbReference type="InterPro" id="IPR035905">
    <property type="entry name" value="Barstar-like_sf"/>
</dbReference>
<organism evidence="4 5">
    <name type="scientific">Barrientosiimonas humi</name>
    <dbReference type="NCBI Taxonomy" id="999931"/>
    <lineage>
        <taxon>Bacteria</taxon>
        <taxon>Bacillati</taxon>
        <taxon>Actinomycetota</taxon>
        <taxon>Actinomycetes</taxon>
        <taxon>Micrococcales</taxon>
        <taxon>Dermacoccaceae</taxon>
        <taxon>Barrientosiimonas</taxon>
    </lineage>
</organism>
<evidence type="ECO:0000313" key="4">
    <source>
        <dbReference type="EMBL" id="TQL34045.1"/>
    </source>
</evidence>
<dbReference type="Pfam" id="PF01337">
    <property type="entry name" value="Barstar"/>
    <property type="match status" value="1"/>
</dbReference>
<name>A0A542XDY7_9MICO</name>
<dbReference type="RefSeq" id="WP_142006033.1">
    <property type="nucleotide sequence ID" value="NZ_CAJTBP010000001.1"/>
</dbReference>
<dbReference type="EMBL" id="VFOK01000001">
    <property type="protein sequence ID" value="TQL34045.1"/>
    <property type="molecule type" value="Genomic_DNA"/>
</dbReference>
<evidence type="ECO:0000313" key="5">
    <source>
        <dbReference type="Proteomes" id="UP000318336"/>
    </source>
</evidence>
<keyword evidence="5" id="KW-1185">Reference proteome</keyword>
<evidence type="ECO:0000259" key="3">
    <source>
        <dbReference type="Pfam" id="PF01337"/>
    </source>
</evidence>
<feature type="domain" description="Barstar (barnase inhibitor)" evidence="3">
    <location>
        <begin position="42"/>
        <end position="119"/>
    </location>
</feature>
<proteinExistence type="inferred from homology"/>
<dbReference type="Gene3D" id="3.30.370.10">
    <property type="entry name" value="Barstar-like"/>
    <property type="match status" value="1"/>
</dbReference>
<evidence type="ECO:0000256" key="1">
    <source>
        <dbReference type="ARBA" id="ARBA00006845"/>
    </source>
</evidence>
<feature type="region of interest" description="Disordered" evidence="2">
    <location>
        <begin position="1"/>
        <end position="25"/>
    </location>
</feature>
<dbReference type="InterPro" id="IPR000468">
    <property type="entry name" value="Barstar"/>
</dbReference>
<evidence type="ECO:0000256" key="2">
    <source>
        <dbReference type="SAM" id="MobiDB-lite"/>
    </source>
</evidence>
<accession>A0A542XDY7</accession>
<reference evidence="4 5" key="1">
    <citation type="submission" date="2019-06" db="EMBL/GenBank/DDBJ databases">
        <title>Sequencing the genomes of 1000 actinobacteria strains.</title>
        <authorList>
            <person name="Klenk H.-P."/>
        </authorList>
    </citation>
    <scope>NUCLEOTIDE SEQUENCE [LARGE SCALE GENOMIC DNA]</scope>
    <source>
        <strain evidence="4 5">DSM 24617</strain>
    </source>
</reference>
<protein>
    <submittedName>
        <fullName evidence="4">RNAse (Barnase) inhibitor barstar</fullName>
    </submittedName>
</protein>
<dbReference type="SUPFAM" id="SSF52038">
    <property type="entry name" value="Barstar-related"/>
    <property type="match status" value="1"/>
</dbReference>